<reference evidence="2" key="1">
    <citation type="journal article" date="2022" name="bioRxiv">
        <title>Sequencing and chromosome-scale assembly of the giantPleurodeles waltlgenome.</title>
        <authorList>
            <person name="Brown T."/>
            <person name="Elewa A."/>
            <person name="Iarovenko S."/>
            <person name="Subramanian E."/>
            <person name="Araus A.J."/>
            <person name="Petzold A."/>
            <person name="Susuki M."/>
            <person name="Suzuki K.-i.T."/>
            <person name="Hayashi T."/>
            <person name="Toyoda A."/>
            <person name="Oliveira C."/>
            <person name="Osipova E."/>
            <person name="Leigh N.D."/>
            <person name="Simon A."/>
            <person name="Yun M.H."/>
        </authorList>
    </citation>
    <scope>NUCLEOTIDE SEQUENCE</scope>
    <source>
        <strain evidence="2">20211129_DDA</strain>
        <tissue evidence="2">Liver</tissue>
    </source>
</reference>
<name>A0AAV7VKC4_PLEWA</name>
<accession>A0AAV7VKC4</accession>
<dbReference type="AlphaFoldDB" id="A0AAV7VKC4"/>
<evidence type="ECO:0000313" key="3">
    <source>
        <dbReference type="Proteomes" id="UP001066276"/>
    </source>
</evidence>
<protein>
    <submittedName>
        <fullName evidence="2">Uncharacterized protein</fullName>
    </submittedName>
</protein>
<organism evidence="2 3">
    <name type="scientific">Pleurodeles waltl</name>
    <name type="common">Iberian ribbed newt</name>
    <dbReference type="NCBI Taxonomy" id="8319"/>
    <lineage>
        <taxon>Eukaryota</taxon>
        <taxon>Metazoa</taxon>
        <taxon>Chordata</taxon>
        <taxon>Craniata</taxon>
        <taxon>Vertebrata</taxon>
        <taxon>Euteleostomi</taxon>
        <taxon>Amphibia</taxon>
        <taxon>Batrachia</taxon>
        <taxon>Caudata</taxon>
        <taxon>Salamandroidea</taxon>
        <taxon>Salamandridae</taxon>
        <taxon>Pleurodelinae</taxon>
        <taxon>Pleurodeles</taxon>
    </lineage>
</organism>
<gene>
    <name evidence="2" type="ORF">NDU88_004308</name>
</gene>
<dbReference type="EMBL" id="JANPWB010000003">
    <property type="protein sequence ID" value="KAJ1200484.1"/>
    <property type="molecule type" value="Genomic_DNA"/>
</dbReference>
<evidence type="ECO:0000313" key="2">
    <source>
        <dbReference type="EMBL" id="KAJ1200484.1"/>
    </source>
</evidence>
<keyword evidence="3" id="KW-1185">Reference proteome</keyword>
<proteinExistence type="predicted"/>
<feature type="region of interest" description="Disordered" evidence="1">
    <location>
        <begin position="1"/>
        <end position="89"/>
    </location>
</feature>
<comment type="caution">
    <text evidence="2">The sequence shown here is derived from an EMBL/GenBank/DDBJ whole genome shotgun (WGS) entry which is preliminary data.</text>
</comment>
<evidence type="ECO:0000256" key="1">
    <source>
        <dbReference type="SAM" id="MobiDB-lite"/>
    </source>
</evidence>
<sequence>MTTSPSGPQALLRSRSHTSESGCGPLGPPTRSVLHSAPRPAIYSSSRRRLHLRPLAPRSVPRARARPRAGPPASPHSCCSSRHAVPEPPKTAQGCLLIKRARLAPACTVNCGNKRINGPGPGRASLSVGHLARRSGHAPPTSLRLD</sequence>
<dbReference type="Proteomes" id="UP001066276">
    <property type="component" value="Chromosome 2_1"/>
</dbReference>